<gene>
    <name evidence="2" type="ORF">A4D02_27470</name>
</gene>
<keyword evidence="1" id="KW-1133">Transmembrane helix</keyword>
<name>A0ABX3NZR5_9BACT</name>
<accession>A0ABX3NZR5</accession>
<organism evidence="2 3">
    <name type="scientific">Niastella koreensis</name>
    <dbReference type="NCBI Taxonomy" id="354356"/>
    <lineage>
        <taxon>Bacteria</taxon>
        <taxon>Pseudomonadati</taxon>
        <taxon>Bacteroidota</taxon>
        <taxon>Chitinophagia</taxon>
        <taxon>Chitinophagales</taxon>
        <taxon>Chitinophagaceae</taxon>
        <taxon>Niastella</taxon>
    </lineage>
</organism>
<keyword evidence="3" id="KW-1185">Reference proteome</keyword>
<evidence type="ECO:0000313" key="2">
    <source>
        <dbReference type="EMBL" id="OQP50173.1"/>
    </source>
</evidence>
<evidence type="ECO:0000256" key="1">
    <source>
        <dbReference type="SAM" id="Phobius"/>
    </source>
</evidence>
<protein>
    <submittedName>
        <fullName evidence="2">Peptidase</fullName>
    </submittedName>
</protein>
<proteinExistence type="predicted"/>
<sequence length="210" mass="23993">MLQEKTAPQRMNWLTWYRKTAMLMRWLHIYLSMISFAVVFFFAITGLTLNHADKFVNKVRTIEEKGKMNKLWVNNPDTLKIARLEIVEYLRKNNSISAPVSDFRIDETQIGVSFKGPGYAADAFIDRETGNYDLTKTSAGFVGVINDLHKGRDTGAAWSTFIDICAILLTLVSFTGMLLLLFLKKRRASGLMVAVFGLLLGYFVYMIWIK</sequence>
<dbReference type="EMBL" id="LWBO01000007">
    <property type="protein sequence ID" value="OQP50173.1"/>
    <property type="molecule type" value="Genomic_DNA"/>
</dbReference>
<keyword evidence="1" id="KW-0812">Transmembrane</keyword>
<reference evidence="2 3" key="1">
    <citation type="submission" date="2016-04" db="EMBL/GenBank/DDBJ databases">
        <authorList>
            <person name="Chen L."/>
            <person name="Zhuang W."/>
            <person name="Wang G."/>
        </authorList>
    </citation>
    <scope>NUCLEOTIDE SEQUENCE [LARGE SCALE GENOMIC DNA]</scope>
    <source>
        <strain evidence="3">GR20</strain>
    </source>
</reference>
<feature type="transmembrane region" description="Helical" evidence="1">
    <location>
        <begin position="156"/>
        <end position="183"/>
    </location>
</feature>
<feature type="transmembrane region" description="Helical" evidence="1">
    <location>
        <begin position="190"/>
        <end position="209"/>
    </location>
</feature>
<comment type="caution">
    <text evidence="2">The sequence shown here is derived from an EMBL/GenBank/DDBJ whole genome shotgun (WGS) entry which is preliminary data.</text>
</comment>
<dbReference type="Proteomes" id="UP000192277">
    <property type="component" value="Unassembled WGS sequence"/>
</dbReference>
<dbReference type="InterPro" id="IPR032307">
    <property type="entry name" value="PepSY_TM-like_2"/>
</dbReference>
<dbReference type="Pfam" id="PF16357">
    <property type="entry name" value="PepSY_TM_like_2"/>
    <property type="match status" value="1"/>
</dbReference>
<dbReference type="PANTHER" id="PTHR40115:SF1">
    <property type="entry name" value="INNER MEMBRANE PROTEIN WITH PEPSY TM HELIX"/>
    <property type="match status" value="1"/>
</dbReference>
<keyword evidence="1" id="KW-0472">Membrane</keyword>
<dbReference type="PANTHER" id="PTHR40115">
    <property type="entry name" value="INNER MEMBRANE PROTEIN WITH PEPSY TM HELIX"/>
    <property type="match status" value="1"/>
</dbReference>
<feature type="transmembrane region" description="Helical" evidence="1">
    <location>
        <begin position="27"/>
        <end position="49"/>
    </location>
</feature>
<evidence type="ECO:0000313" key="3">
    <source>
        <dbReference type="Proteomes" id="UP000192277"/>
    </source>
</evidence>